<feature type="domain" description="Cadherin N-terminal" evidence="3">
    <location>
        <begin position="29"/>
        <end position="59"/>
    </location>
</feature>
<feature type="chain" id="PRO_5034770364" description="Cadherin N-terminal domain-containing protein" evidence="2">
    <location>
        <begin position="29"/>
        <end position="60"/>
    </location>
</feature>
<evidence type="ECO:0000256" key="1">
    <source>
        <dbReference type="ARBA" id="ARBA00023180"/>
    </source>
</evidence>
<keyword evidence="2" id="KW-0732">Signal</keyword>
<feature type="signal peptide" evidence="2">
    <location>
        <begin position="1"/>
        <end position="28"/>
    </location>
</feature>
<dbReference type="InterPro" id="IPR013164">
    <property type="entry name" value="Cadherin_N"/>
</dbReference>
<dbReference type="Gene3D" id="2.60.40.60">
    <property type="entry name" value="Cadherins"/>
    <property type="match status" value="1"/>
</dbReference>
<dbReference type="Pfam" id="PF08266">
    <property type="entry name" value="Cadherin_2"/>
    <property type="match status" value="1"/>
</dbReference>
<dbReference type="AlphaFoldDB" id="A0A8C5DPS5"/>
<reference evidence="4" key="1">
    <citation type="submission" date="2020-06" db="EMBL/GenBank/DDBJ databases">
        <authorList>
            <consortium name="Wellcome Sanger Institute Data Sharing"/>
        </authorList>
    </citation>
    <scope>NUCLEOTIDE SEQUENCE [LARGE SCALE GENOMIC DNA]</scope>
</reference>
<accession>A0A8C5DPS5</accession>
<reference evidence="4" key="2">
    <citation type="submission" date="2025-08" db="UniProtKB">
        <authorList>
            <consortium name="Ensembl"/>
        </authorList>
    </citation>
    <scope>IDENTIFICATION</scope>
</reference>
<dbReference type="Proteomes" id="UP000694680">
    <property type="component" value="Chromosome 10"/>
</dbReference>
<evidence type="ECO:0000259" key="3">
    <source>
        <dbReference type="Pfam" id="PF08266"/>
    </source>
</evidence>
<keyword evidence="1" id="KW-0325">Glycoprotein</keyword>
<sequence>MEQRRRSEARWWLAFMLLWDILWSGALAQIRYSISEEMREGASVGNVAKDLGLDKSSLMD</sequence>
<organism evidence="4 5">
    <name type="scientific">Gouania willdenowi</name>
    <name type="common">Blunt-snouted clingfish</name>
    <name type="synonym">Lepadogaster willdenowi</name>
    <dbReference type="NCBI Taxonomy" id="441366"/>
    <lineage>
        <taxon>Eukaryota</taxon>
        <taxon>Metazoa</taxon>
        <taxon>Chordata</taxon>
        <taxon>Craniata</taxon>
        <taxon>Vertebrata</taxon>
        <taxon>Euteleostomi</taxon>
        <taxon>Actinopterygii</taxon>
        <taxon>Neopterygii</taxon>
        <taxon>Teleostei</taxon>
        <taxon>Neoteleostei</taxon>
        <taxon>Acanthomorphata</taxon>
        <taxon>Ovalentaria</taxon>
        <taxon>Blenniimorphae</taxon>
        <taxon>Blenniiformes</taxon>
        <taxon>Gobiesocoidei</taxon>
        <taxon>Gobiesocidae</taxon>
        <taxon>Gobiesocinae</taxon>
        <taxon>Gouania</taxon>
    </lineage>
</organism>
<proteinExistence type="predicted"/>
<protein>
    <recommendedName>
        <fullName evidence="3">Cadherin N-terminal domain-containing protein</fullName>
    </recommendedName>
</protein>
<name>A0A8C5DPS5_GOUWI</name>
<keyword evidence="5" id="KW-1185">Reference proteome</keyword>
<evidence type="ECO:0000313" key="5">
    <source>
        <dbReference type="Proteomes" id="UP000694680"/>
    </source>
</evidence>
<reference evidence="4" key="3">
    <citation type="submission" date="2025-09" db="UniProtKB">
        <authorList>
            <consortium name="Ensembl"/>
        </authorList>
    </citation>
    <scope>IDENTIFICATION</scope>
</reference>
<dbReference type="Ensembl" id="ENSGWIT00000010112.1">
    <property type="protein sequence ID" value="ENSGWIP00000009061.1"/>
    <property type="gene ID" value="ENSGWIG00000005416.1"/>
</dbReference>
<evidence type="ECO:0000256" key="2">
    <source>
        <dbReference type="SAM" id="SignalP"/>
    </source>
</evidence>
<evidence type="ECO:0000313" key="4">
    <source>
        <dbReference type="Ensembl" id="ENSGWIP00000009061.1"/>
    </source>
</evidence>